<keyword evidence="12" id="KW-1185">Reference proteome</keyword>
<dbReference type="GO" id="GO:1901652">
    <property type="term" value="P:response to peptide"/>
    <property type="evidence" value="ECO:0007669"/>
    <property type="project" value="Ensembl"/>
</dbReference>
<accession>A0A2K5W5F2</accession>
<dbReference type="GO" id="GO:0042440">
    <property type="term" value="P:pigment metabolic process"/>
    <property type="evidence" value="ECO:0007669"/>
    <property type="project" value="Ensembl"/>
</dbReference>
<dbReference type="SUPFAM" id="SSF103473">
    <property type="entry name" value="MFS general substrate transporter"/>
    <property type="match status" value="2"/>
</dbReference>
<dbReference type="VEuPathDB" id="HostDB:ENSMFAG00000037163"/>
<dbReference type="GO" id="GO:0006855">
    <property type="term" value="P:xenobiotic transmembrane transport"/>
    <property type="evidence" value="ECO:0007669"/>
    <property type="project" value="Ensembl"/>
</dbReference>
<dbReference type="GO" id="GO:0019228">
    <property type="term" value="P:neuronal action potential"/>
    <property type="evidence" value="ECO:0007669"/>
    <property type="project" value="Ensembl"/>
</dbReference>
<feature type="transmembrane region" description="Helical" evidence="8">
    <location>
        <begin position="65"/>
        <end position="84"/>
    </location>
</feature>
<feature type="transmembrane region" description="Helical" evidence="8">
    <location>
        <begin position="572"/>
        <end position="595"/>
    </location>
</feature>
<dbReference type="GO" id="GO:0009408">
    <property type="term" value="P:response to heat"/>
    <property type="evidence" value="ECO:0007669"/>
    <property type="project" value="Ensembl"/>
</dbReference>
<dbReference type="GO" id="GO:0006811">
    <property type="term" value="P:monoatomic ion transport"/>
    <property type="evidence" value="ECO:0007669"/>
    <property type="project" value="UniProtKB-KW"/>
</dbReference>
<keyword evidence="8" id="KW-0813">Transport</keyword>
<keyword evidence="3" id="KW-1003">Cell membrane</keyword>
<proteinExistence type="inferred from homology"/>
<feature type="transmembrane region" description="Helical" evidence="8">
    <location>
        <begin position="404"/>
        <end position="425"/>
    </location>
</feature>
<organism evidence="11 12">
    <name type="scientific">Macaca fascicularis</name>
    <name type="common">Crab-eating macaque</name>
    <name type="synonym">Cynomolgus monkey</name>
    <dbReference type="NCBI Taxonomy" id="9541"/>
    <lineage>
        <taxon>Eukaryota</taxon>
        <taxon>Metazoa</taxon>
        <taxon>Chordata</taxon>
        <taxon>Craniata</taxon>
        <taxon>Vertebrata</taxon>
        <taxon>Euteleostomi</taxon>
        <taxon>Mammalia</taxon>
        <taxon>Eutheria</taxon>
        <taxon>Euarchontoglires</taxon>
        <taxon>Primates</taxon>
        <taxon>Haplorrhini</taxon>
        <taxon>Catarrhini</taxon>
        <taxon>Cercopithecidae</taxon>
        <taxon>Cercopithecinae</taxon>
        <taxon>Macaca</taxon>
    </lineage>
</organism>
<evidence type="ECO:0000259" key="10">
    <source>
        <dbReference type="PROSITE" id="PS51465"/>
    </source>
</evidence>
<feature type="domain" description="Major facilitator superfamily (MFS) profile" evidence="9">
    <location>
        <begin position="30"/>
        <end position="650"/>
    </location>
</feature>
<dbReference type="InterPro" id="IPR004156">
    <property type="entry name" value="OATP"/>
</dbReference>
<evidence type="ECO:0000256" key="4">
    <source>
        <dbReference type="ARBA" id="ARBA00022692"/>
    </source>
</evidence>
<evidence type="ECO:0000256" key="1">
    <source>
        <dbReference type="ARBA" id="ARBA00004651"/>
    </source>
</evidence>
<evidence type="ECO:0000256" key="7">
    <source>
        <dbReference type="ARBA" id="ARBA00023157"/>
    </source>
</evidence>
<feature type="transmembrane region" description="Helical" evidence="8">
    <location>
        <begin position="690"/>
        <end position="714"/>
    </location>
</feature>
<feature type="transmembrane region" description="Helical" evidence="8">
    <location>
        <begin position="624"/>
        <end position="647"/>
    </location>
</feature>
<dbReference type="GO" id="GO:0048265">
    <property type="term" value="P:response to pain"/>
    <property type="evidence" value="ECO:0007669"/>
    <property type="project" value="Ensembl"/>
</dbReference>
<dbReference type="InterPro" id="IPR002350">
    <property type="entry name" value="Kazal_dom"/>
</dbReference>
<dbReference type="GO" id="GO:0015833">
    <property type="term" value="P:peptide transport"/>
    <property type="evidence" value="ECO:0007669"/>
    <property type="project" value="Ensembl"/>
</dbReference>
<sequence length="821" mass="91473">MGQHQHLNKTAESASSEKKKTRRCNGFKMFLAALSFSYIARALGGIIMKMSITQIERRFDISSSLAGLIDGSFEIGNLLVIVFVSYFGSKLHRPKLIGIGCLIMGTGSILTALPHFFMGYYRYSKETHINPSENSTSSLSTCLINQILSFNRTSPEIVEKDCVKESGSHMWMYVFMGNMLRGIGETPIGPLGISYIDDFAKEGHSSLYVGSLNAIGMIGPVIGFILGSLFAKMYVDIGYVDLSTIRITPKDSRWVGAWWLGFLVSGLFSITSSIPFFFLPQNPNKPQKERKVSLSLHVLKTNDERSQTANLTNRGKKVTKNVTGFFQSLKSLLTNPLYVMFVLLTLLQISSFIGSFTYIFKYMEQQYGQSASQANFLLGVITIPTIATGMFLGGYIIKKFKLSLVGIAKFSLLTSIISFLFQLIYFPLICESKSVAGLTLTYDGNNSVASHIDVPLSYCNSECNCDESQWEPVCGNNGITYLSPCLAGCKSLSGIKKSTVFYNCSCVEVTGLQNRNYSAHLGECPRDDACTRKFYIYVAIQVINSLFSATGGTVCILLIVKIVQPELKALAMGFHSMVIRTLGGILAPIYFGALIDKTCMKWSTTSCGARGACRIYNSVFFGRVYLGLSTALRFSALVLYIVFIFVMKKKFQGKDTKASDNERKVMDEANLEFLNNGTIRITPKDSRWVGAWWLGFLVSGILSIISSIPFFFLLPNPNKPQKERKVSLFLHVLKTNDKRNQIANLTNRGKNITKNVTSFFQSLKSILTNPLYVIFVIFTLLHMSSYIASITYIIKIMEQQYGRSASETNFLLGKIYFYLFA</sequence>
<keyword evidence="5 8" id="KW-1133">Transmembrane helix</keyword>
<feature type="transmembrane region" description="Helical" evidence="8">
    <location>
        <begin position="96"/>
        <end position="117"/>
    </location>
</feature>
<keyword evidence="4 8" id="KW-0812">Transmembrane</keyword>
<protein>
    <recommendedName>
        <fullName evidence="8">Solute carrier organic anion transporter family member</fullName>
    </recommendedName>
</protein>
<evidence type="ECO:0000256" key="2">
    <source>
        <dbReference type="ARBA" id="ARBA00009657"/>
    </source>
</evidence>
<feature type="transmembrane region" description="Helical" evidence="8">
    <location>
        <begin position="26"/>
        <end position="44"/>
    </location>
</feature>
<feature type="transmembrane region" description="Helical" evidence="8">
    <location>
        <begin position="337"/>
        <end position="360"/>
    </location>
</feature>
<dbReference type="GO" id="GO:0051649">
    <property type="term" value="P:establishment of localization in cell"/>
    <property type="evidence" value="ECO:0007669"/>
    <property type="project" value="Ensembl"/>
</dbReference>
<comment type="caution">
    <text evidence="8">Lacks conserved residue(s) required for the propagation of feature annotation.</text>
</comment>
<keyword evidence="6 8" id="KW-0472">Membrane</keyword>
<dbReference type="GO" id="GO:1904640">
    <property type="term" value="P:response to methionine"/>
    <property type="evidence" value="ECO:0007669"/>
    <property type="project" value="Ensembl"/>
</dbReference>
<dbReference type="Pfam" id="PF07648">
    <property type="entry name" value="Kazal_2"/>
    <property type="match status" value="1"/>
</dbReference>
<dbReference type="Bgee" id="ENSMFAG00000037163">
    <property type="expression patterns" value="Expressed in liver and 13 other cell types or tissues"/>
</dbReference>
<keyword evidence="8" id="KW-0406">Ion transport</keyword>
<dbReference type="PROSITE" id="PS50850">
    <property type="entry name" value="MFS"/>
    <property type="match status" value="1"/>
</dbReference>
<dbReference type="InterPro" id="IPR020846">
    <property type="entry name" value="MFS_dom"/>
</dbReference>
<feature type="transmembrane region" description="Helical" evidence="8">
    <location>
        <begin position="255"/>
        <end position="279"/>
    </location>
</feature>
<dbReference type="Gene3D" id="1.20.1250.20">
    <property type="entry name" value="MFS general substrate transporter like domains"/>
    <property type="match status" value="2"/>
</dbReference>
<dbReference type="SUPFAM" id="SSF100895">
    <property type="entry name" value="Kazal-type serine protease inhibitors"/>
    <property type="match status" value="1"/>
</dbReference>
<feature type="transmembrane region" description="Helical" evidence="8">
    <location>
        <begin position="534"/>
        <end position="560"/>
    </location>
</feature>
<dbReference type="GO" id="GO:0010467">
    <property type="term" value="P:gene expression"/>
    <property type="evidence" value="ECO:0007669"/>
    <property type="project" value="Ensembl"/>
</dbReference>
<dbReference type="Gene3D" id="3.30.60.30">
    <property type="match status" value="1"/>
</dbReference>
<evidence type="ECO:0000256" key="3">
    <source>
        <dbReference type="ARBA" id="ARBA00022475"/>
    </source>
</evidence>
<dbReference type="GO" id="GO:0009612">
    <property type="term" value="P:response to mechanical stimulus"/>
    <property type="evidence" value="ECO:0007669"/>
    <property type="project" value="Ensembl"/>
</dbReference>
<dbReference type="PANTHER" id="PTHR11388:SF89">
    <property type="entry name" value="SOLUTE CARRIER ORGANIC ANION TRANSPORTER FAMILY MEMBER 1B3"/>
    <property type="match status" value="1"/>
</dbReference>
<dbReference type="GO" id="GO:0006789">
    <property type="term" value="P:bilirubin conjugation"/>
    <property type="evidence" value="ECO:0007669"/>
    <property type="project" value="Ensembl"/>
</dbReference>
<feature type="transmembrane region" description="Helical" evidence="8">
    <location>
        <begin position="376"/>
        <end position="397"/>
    </location>
</feature>
<dbReference type="PANTHER" id="PTHR11388">
    <property type="entry name" value="ORGANIC ANION TRANSPORTER"/>
    <property type="match status" value="1"/>
</dbReference>
<dbReference type="InterPro" id="IPR036058">
    <property type="entry name" value="Kazal_dom_sf"/>
</dbReference>
<dbReference type="GO" id="GO:0043252">
    <property type="term" value="P:sodium-independent organic anion transport"/>
    <property type="evidence" value="ECO:0007669"/>
    <property type="project" value="TreeGrafter"/>
</dbReference>
<dbReference type="PROSITE" id="PS51465">
    <property type="entry name" value="KAZAL_2"/>
    <property type="match status" value="1"/>
</dbReference>
<dbReference type="GO" id="GO:0015347">
    <property type="term" value="F:sodium-independent organic anion transmembrane transporter activity"/>
    <property type="evidence" value="ECO:0007669"/>
    <property type="project" value="TreeGrafter"/>
</dbReference>
<evidence type="ECO:0000313" key="12">
    <source>
        <dbReference type="Proteomes" id="UP000233100"/>
    </source>
</evidence>
<feature type="transmembrane region" description="Helical" evidence="8">
    <location>
        <begin position="771"/>
        <end position="794"/>
    </location>
</feature>
<comment type="similarity">
    <text evidence="2 8">Belongs to the organo anion transporter (TC 2.A.60) family.</text>
</comment>
<dbReference type="GO" id="GO:0006805">
    <property type="term" value="P:xenobiotic metabolic process"/>
    <property type="evidence" value="ECO:0007669"/>
    <property type="project" value="Ensembl"/>
</dbReference>
<dbReference type="InterPro" id="IPR036259">
    <property type="entry name" value="MFS_trans_sf"/>
</dbReference>
<evidence type="ECO:0000256" key="8">
    <source>
        <dbReference type="RuleBase" id="RU362056"/>
    </source>
</evidence>
<evidence type="ECO:0000256" key="5">
    <source>
        <dbReference type="ARBA" id="ARBA00022989"/>
    </source>
</evidence>
<evidence type="ECO:0000256" key="6">
    <source>
        <dbReference type="ARBA" id="ARBA00023136"/>
    </source>
</evidence>
<name>A0A2K5W5F2_MACFA</name>
<reference evidence="11" key="3">
    <citation type="submission" date="2025-09" db="UniProtKB">
        <authorList>
            <consortium name="Ensembl"/>
        </authorList>
    </citation>
    <scope>IDENTIFICATION</scope>
</reference>
<dbReference type="Ensembl" id="ENSMFAT00000006544.2">
    <property type="protein sequence ID" value="ENSMFAP00000032323.2"/>
    <property type="gene ID" value="ENSMFAG00000037163.2"/>
</dbReference>
<dbReference type="Proteomes" id="UP000233100">
    <property type="component" value="Chromosome 11"/>
</dbReference>
<dbReference type="GO" id="GO:0009636">
    <property type="term" value="P:response to toxic substance"/>
    <property type="evidence" value="ECO:0007669"/>
    <property type="project" value="Ensembl"/>
</dbReference>
<reference evidence="11 12" key="1">
    <citation type="submission" date="2013-03" db="EMBL/GenBank/DDBJ databases">
        <authorList>
            <person name="Warren W."/>
            <person name="Wilson R.K."/>
        </authorList>
    </citation>
    <scope>NUCLEOTIDE SEQUENCE</scope>
</reference>
<evidence type="ECO:0000259" key="9">
    <source>
        <dbReference type="PROSITE" id="PS50850"/>
    </source>
</evidence>
<keyword evidence="7" id="KW-1015">Disulfide bond</keyword>
<evidence type="ECO:0000313" key="11">
    <source>
        <dbReference type="Ensembl" id="ENSMFAP00000032323.2"/>
    </source>
</evidence>
<comment type="subcellular location">
    <subcellularLocation>
        <location evidence="1 8">Cell membrane</location>
        <topology evidence="1 8">Multi-pass membrane protein</topology>
    </subcellularLocation>
</comment>
<dbReference type="NCBIfam" id="TIGR00805">
    <property type="entry name" value="oat"/>
    <property type="match status" value="1"/>
</dbReference>
<dbReference type="Pfam" id="PF03137">
    <property type="entry name" value="OATP"/>
    <property type="match status" value="2"/>
</dbReference>
<dbReference type="GeneTree" id="ENSGT01150000286901"/>
<dbReference type="GO" id="GO:0016323">
    <property type="term" value="C:basolateral plasma membrane"/>
    <property type="evidence" value="ECO:0007669"/>
    <property type="project" value="TreeGrafter"/>
</dbReference>
<dbReference type="AlphaFoldDB" id="A0A2K5W5F2"/>
<dbReference type="GO" id="GO:0098657">
    <property type="term" value="P:import into cell"/>
    <property type="evidence" value="ECO:0007669"/>
    <property type="project" value="Ensembl"/>
</dbReference>
<gene>
    <name evidence="11" type="primary">SLCO1B3</name>
</gene>
<feature type="transmembrane region" description="Helical" evidence="8">
    <location>
        <begin position="214"/>
        <end position="235"/>
    </location>
</feature>
<dbReference type="GO" id="GO:0015125">
    <property type="term" value="F:bile acid transmembrane transporter activity"/>
    <property type="evidence" value="ECO:0007669"/>
    <property type="project" value="TreeGrafter"/>
</dbReference>
<feature type="domain" description="Kazal-like" evidence="10">
    <location>
        <begin position="453"/>
        <end position="508"/>
    </location>
</feature>
<dbReference type="GO" id="GO:1905431">
    <property type="term" value="P:microcystin transport"/>
    <property type="evidence" value="ECO:0007669"/>
    <property type="project" value="Ensembl"/>
</dbReference>
<reference evidence="11" key="2">
    <citation type="submission" date="2025-08" db="UniProtKB">
        <authorList>
            <consortium name="Ensembl"/>
        </authorList>
    </citation>
    <scope>IDENTIFICATION</scope>
</reference>
<dbReference type="GO" id="GO:0043627">
    <property type="term" value="P:response to estrogen"/>
    <property type="evidence" value="ECO:0007669"/>
    <property type="project" value="Ensembl"/>
</dbReference>